<evidence type="ECO:0000313" key="4">
    <source>
        <dbReference type="Proteomes" id="UP000231474"/>
    </source>
</evidence>
<dbReference type="InterPro" id="IPR014717">
    <property type="entry name" value="Transl_elong_EF1B/ribsomal_bS6"/>
</dbReference>
<dbReference type="Proteomes" id="UP000231474">
    <property type="component" value="Unassembled WGS sequence"/>
</dbReference>
<feature type="coiled-coil region" evidence="1">
    <location>
        <begin position="40"/>
        <end position="74"/>
    </location>
</feature>
<name>A0A2M8L310_9BACT</name>
<keyword evidence="1" id="KW-0175">Coiled coil</keyword>
<dbReference type="EMBL" id="PFEK01000064">
    <property type="protein sequence ID" value="PJE67289.1"/>
    <property type="molecule type" value="Genomic_DNA"/>
</dbReference>
<accession>A0A2M8L310</accession>
<proteinExistence type="predicted"/>
<organism evidence="3 4">
    <name type="scientific">Candidatus Shapirobacteria bacterium CG10_big_fil_rev_8_21_14_0_10_40_9</name>
    <dbReference type="NCBI Taxonomy" id="1974888"/>
    <lineage>
        <taxon>Bacteria</taxon>
        <taxon>Candidatus Shapironibacteriota</taxon>
    </lineage>
</organism>
<sequence length="232" mass="25628">MKNLSLSELLFRYERILFIFIGIFLVFISWSFIIPKTRDVLEAKKALDQEKIRLSRLEAKLADLKTLNEFELSERTTLSLQAIPDKKNVMAVMTSLRTQATETGAAIESLQVSPGELSATASAKPGVDKLDFKLEIVGTLDSVLNLFEKIQSSLPLVSLSQVKIELSGETVTVSLTLESYFLPLPETLGAIDSPVPKLTSDEEKVLGEISSYSFLPPVSFPPVVGRTNPFSF</sequence>
<reference evidence="4" key="1">
    <citation type="submission" date="2017-09" db="EMBL/GenBank/DDBJ databases">
        <title>Depth-based differentiation of microbial function through sediment-hosted aquifers and enrichment of novel symbionts in the deep terrestrial subsurface.</title>
        <authorList>
            <person name="Probst A.J."/>
            <person name="Ladd B."/>
            <person name="Jarett J.K."/>
            <person name="Geller-Mcgrath D.E."/>
            <person name="Sieber C.M.K."/>
            <person name="Emerson J.B."/>
            <person name="Anantharaman K."/>
            <person name="Thomas B.C."/>
            <person name="Malmstrom R."/>
            <person name="Stieglmeier M."/>
            <person name="Klingl A."/>
            <person name="Woyke T."/>
            <person name="Ryan C.M."/>
            <person name="Banfield J.F."/>
        </authorList>
    </citation>
    <scope>NUCLEOTIDE SEQUENCE [LARGE SCALE GENOMIC DNA]</scope>
</reference>
<evidence type="ECO:0000313" key="3">
    <source>
        <dbReference type="EMBL" id="PJE67289.1"/>
    </source>
</evidence>
<evidence type="ECO:0000256" key="2">
    <source>
        <dbReference type="SAM" id="Phobius"/>
    </source>
</evidence>
<evidence type="ECO:0000256" key="1">
    <source>
        <dbReference type="SAM" id="Coils"/>
    </source>
</evidence>
<gene>
    <name evidence="3" type="ORF">COU95_03210</name>
</gene>
<comment type="caution">
    <text evidence="3">The sequence shown here is derived from an EMBL/GenBank/DDBJ whole genome shotgun (WGS) entry which is preliminary data.</text>
</comment>
<dbReference type="AlphaFoldDB" id="A0A2M8L310"/>
<feature type="transmembrane region" description="Helical" evidence="2">
    <location>
        <begin position="16"/>
        <end position="35"/>
    </location>
</feature>
<keyword evidence="2" id="KW-0472">Membrane</keyword>
<keyword evidence="2" id="KW-1133">Transmembrane helix</keyword>
<dbReference type="Gene3D" id="3.30.70.60">
    <property type="match status" value="1"/>
</dbReference>
<keyword evidence="2" id="KW-0812">Transmembrane</keyword>
<protein>
    <submittedName>
        <fullName evidence="3">Uncharacterized protein</fullName>
    </submittedName>
</protein>